<feature type="transmembrane region" description="Helical" evidence="8">
    <location>
        <begin position="141"/>
        <end position="159"/>
    </location>
</feature>
<comment type="subcellular location">
    <subcellularLocation>
        <location evidence="1">Cell membrane</location>
        <topology evidence="1">Multi-pass membrane protein</topology>
    </subcellularLocation>
</comment>
<dbReference type="GO" id="GO:0016746">
    <property type="term" value="F:acyltransferase activity"/>
    <property type="evidence" value="ECO:0007669"/>
    <property type="project" value="UniProtKB-KW"/>
</dbReference>
<dbReference type="InterPro" id="IPR028362">
    <property type="entry name" value="AlgI"/>
</dbReference>
<reference evidence="9" key="1">
    <citation type="journal article" date="2021" name="PeerJ">
        <title>Extensive microbial diversity within the chicken gut microbiome revealed by metagenomics and culture.</title>
        <authorList>
            <person name="Gilroy R."/>
            <person name="Ravi A."/>
            <person name="Getino M."/>
            <person name="Pursley I."/>
            <person name="Horton D.L."/>
            <person name="Alikhan N.F."/>
            <person name="Baker D."/>
            <person name="Gharbi K."/>
            <person name="Hall N."/>
            <person name="Watson M."/>
            <person name="Adriaenssens E.M."/>
            <person name="Foster-Nyarko E."/>
            <person name="Jarju S."/>
            <person name="Secka A."/>
            <person name="Antonio M."/>
            <person name="Oren A."/>
            <person name="Chaudhuri R.R."/>
            <person name="La Ragione R."/>
            <person name="Hildebrand F."/>
            <person name="Pallen M.J."/>
        </authorList>
    </citation>
    <scope>NUCLEOTIDE SEQUENCE</scope>
    <source>
        <strain evidence="9">CHK196-3914</strain>
    </source>
</reference>
<protein>
    <submittedName>
        <fullName evidence="9">MBOAT family protein</fullName>
    </submittedName>
</protein>
<dbReference type="InterPro" id="IPR004299">
    <property type="entry name" value="MBOAT_fam"/>
</dbReference>
<organism evidence="9 10">
    <name type="scientific">Candidatus Mediterraneibacter stercoravium</name>
    <dbReference type="NCBI Taxonomy" id="2838685"/>
    <lineage>
        <taxon>Bacteria</taxon>
        <taxon>Bacillati</taxon>
        <taxon>Bacillota</taxon>
        <taxon>Clostridia</taxon>
        <taxon>Lachnospirales</taxon>
        <taxon>Lachnospiraceae</taxon>
        <taxon>Mediterraneibacter</taxon>
    </lineage>
</organism>
<comment type="caution">
    <text evidence="9">The sequence shown here is derived from an EMBL/GenBank/DDBJ whole genome shotgun (WGS) entry which is preliminary data.</text>
</comment>
<gene>
    <name evidence="9" type="ORF">H9723_07770</name>
</gene>
<dbReference type="PANTHER" id="PTHR13285">
    <property type="entry name" value="ACYLTRANSFERASE"/>
    <property type="match status" value="1"/>
</dbReference>
<keyword evidence="3 7" id="KW-1003">Cell membrane</keyword>
<evidence type="ECO:0000256" key="4">
    <source>
        <dbReference type="ARBA" id="ARBA00022692"/>
    </source>
</evidence>
<keyword evidence="5 8" id="KW-1133">Transmembrane helix</keyword>
<dbReference type="PIRSF" id="PIRSF016636">
    <property type="entry name" value="AlgI_DltB"/>
    <property type="match status" value="1"/>
</dbReference>
<dbReference type="InterPro" id="IPR051085">
    <property type="entry name" value="MB_O-acyltransferase"/>
</dbReference>
<feature type="transmembrane region" description="Helical" evidence="8">
    <location>
        <begin position="35"/>
        <end position="68"/>
    </location>
</feature>
<comment type="similarity">
    <text evidence="2 7">Belongs to the membrane-bound acyltransferase family.</text>
</comment>
<feature type="transmembrane region" description="Helical" evidence="8">
    <location>
        <begin position="405"/>
        <end position="424"/>
    </location>
</feature>
<dbReference type="Proteomes" id="UP000824116">
    <property type="component" value="Unassembled WGS sequence"/>
</dbReference>
<reference evidence="9" key="2">
    <citation type="submission" date="2021-04" db="EMBL/GenBank/DDBJ databases">
        <authorList>
            <person name="Gilroy R."/>
        </authorList>
    </citation>
    <scope>NUCLEOTIDE SEQUENCE</scope>
    <source>
        <strain evidence="9">CHK196-3914</strain>
    </source>
</reference>
<keyword evidence="6 7" id="KW-0472">Membrane</keyword>
<feature type="transmembrane region" description="Helical" evidence="8">
    <location>
        <begin position="463"/>
        <end position="479"/>
    </location>
</feature>
<evidence type="ECO:0000256" key="6">
    <source>
        <dbReference type="ARBA" id="ARBA00023136"/>
    </source>
</evidence>
<dbReference type="InterPro" id="IPR024194">
    <property type="entry name" value="Ac/AlaTfrase_AlgI/DltB"/>
</dbReference>
<feature type="transmembrane region" description="Helical" evidence="8">
    <location>
        <begin position="499"/>
        <end position="516"/>
    </location>
</feature>
<evidence type="ECO:0000256" key="8">
    <source>
        <dbReference type="SAM" id="Phobius"/>
    </source>
</evidence>
<dbReference type="AlphaFoldDB" id="A0A9D2G8L5"/>
<evidence type="ECO:0000256" key="1">
    <source>
        <dbReference type="ARBA" id="ARBA00004651"/>
    </source>
</evidence>
<dbReference type="GO" id="GO:0042121">
    <property type="term" value="P:alginic acid biosynthetic process"/>
    <property type="evidence" value="ECO:0007669"/>
    <property type="project" value="InterPro"/>
</dbReference>
<dbReference type="Pfam" id="PF03062">
    <property type="entry name" value="MBOAT"/>
    <property type="match status" value="1"/>
</dbReference>
<dbReference type="EMBL" id="DXAY01000181">
    <property type="protein sequence ID" value="HIZ75118.1"/>
    <property type="molecule type" value="Genomic_DNA"/>
</dbReference>
<sequence>MAYNASLYIFIFLPICLAVYQMTPEKHRWKVLLGFSWLFFYMISGKLIVYLLGTTLLTHYIGIWLTWLKTREQMEIGNADRMQKKEIKKKYQKKRRAVLFLGVLILLSVLACLKYYNFFVHNTEMILDRFSLAFPLETRQVMMPIGISFYTLQAIAYMADVYWGKIQAEENPGRMALFLGFFPQIMEGPICRYSDTAESLYQGKSLRYENISDGYVRIFWGLFKKKIVADRLAAPVGVIFGHYTQYHGAVVAAAAVAYTVQLYMEFSGCMDIVIGSGKLFGISLPENFRQPFCARNASEFWRRWHITLGTWFKTYIFYPVSVSGPVKRWNQYGRKHAGKYVTNLVTSALALFPVWLCNGLWHGAKWSYIFYGMYYFTLILLGTAVKPVRERILQACHIREDAPYWRVLQIGKTWVIIFTGELFFRADGFRAGLHMFRSIFRGFDIRQFWDGTLLGFGMGRADLIAVAAGCIVVAVVGSVSERKGNVIGRLGKVRTPLRWCAYYALILAVFLFAAYGDGYQAVDLIYAGF</sequence>
<keyword evidence="4 8" id="KW-0812">Transmembrane</keyword>
<evidence type="ECO:0000313" key="9">
    <source>
        <dbReference type="EMBL" id="HIZ75118.1"/>
    </source>
</evidence>
<evidence type="ECO:0000256" key="7">
    <source>
        <dbReference type="PIRNR" id="PIRNR016636"/>
    </source>
</evidence>
<dbReference type="GO" id="GO:0005886">
    <property type="term" value="C:plasma membrane"/>
    <property type="evidence" value="ECO:0007669"/>
    <property type="project" value="UniProtKB-SubCell"/>
</dbReference>
<keyword evidence="7" id="KW-0808">Transferase</keyword>
<dbReference type="PIRSF" id="PIRSF500217">
    <property type="entry name" value="AlgI"/>
    <property type="match status" value="1"/>
</dbReference>
<dbReference type="PANTHER" id="PTHR13285:SF18">
    <property type="entry name" value="PROTEIN-CYSTEINE N-PALMITOYLTRANSFERASE RASP"/>
    <property type="match status" value="1"/>
</dbReference>
<feature type="transmembrane region" description="Helical" evidence="8">
    <location>
        <begin position="337"/>
        <end position="356"/>
    </location>
</feature>
<accession>A0A9D2G8L5</accession>
<keyword evidence="7" id="KW-0012">Acyltransferase</keyword>
<name>A0A9D2G8L5_9FIRM</name>
<evidence type="ECO:0000256" key="3">
    <source>
        <dbReference type="ARBA" id="ARBA00022475"/>
    </source>
</evidence>
<feature type="transmembrane region" description="Helical" evidence="8">
    <location>
        <begin position="97"/>
        <end position="116"/>
    </location>
</feature>
<feature type="transmembrane region" description="Helical" evidence="8">
    <location>
        <begin position="7"/>
        <end position="23"/>
    </location>
</feature>
<evidence type="ECO:0000256" key="2">
    <source>
        <dbReference type="ARBA" id="ARBA00010323"/>
    </source>
</evidence>
<proteinExistence type="inferred from homology"/>
<evidence type="ECO:0000313" key="10">
    <source>
        <dbReference type="Proteomes" id="UP000824116"/>
    </source>
</evidence>
<feature type="transmembrane region" description="Helical" evidence="8">
    <location>
        <begin position="368"/>
        <end position="385"/>
    </location>
</feature>
<evidence type="ECO:0000256" key="5">
    <source>
        <dbReference type="ARBA" id="ARBA00022989"/>
    </source>
</evidence>